<dbReference type="InterPro" id="IPR001640">
    <property type="entry name" value="Lgt"/>
</dbReference>
<dbReference type="GO" id="GO:0005886">
    <property type="term" value="C:plasma membrane"/>
    <property type="evidence" value="ECO:0007669"/>
    <property type="project" value="InterPro"/>
</dbReference>
<dbReference type="Pfam" id="PF01790">
    <property type="entry name" value="LGT"/>
    <property type="match status" value="1"/>
</dbReference>
<evidence type="ECO:0000256" key="6">
    <source>
        <dbReference type="SAM" id="Phobius"/>
    </source>
</evidence>
<protein>
    <recommendedName>
        <fullName evidence="8">Prolipoprotein diacylglyceryl transferase</fullName>
    </recommendedName>
</protein>
<feature type="transmembrane region" description="Helical" evidence="6">
    <location>
        <begin position="69"/>
        <end position="86"/>
    </location>
</feature>
<gene>
    <name evidence="7" type="ORF">METZ01_LOCUS210976</name>
</gene>
<feature type="transmembrane region" description="Helical" evidence="6">
    <location>
        <begin position="27"/>
        <end position="49"/>
    </location>
</feature>
<dbReference type="GO" id="GO:0008961">
    <property type="term" value="F:phosphatidylglycerol-prolipoprotein diacylglyceryl transferase activity"/>
    <property type="evidence" value="ECO:0007669"/>
    <property type="project" value="InterPro"/>
</dbReference>
<dbReference type="PANTHER" id="PTHR30589:SF0">
    <property type="entry name" value="PHOSPHATIDYLGLYCEROL--PROLIPOPROTEIN DIACYLGLYCERYL TRANSFERASE"/>
    <property type="match status" value="1"/>
</dbReference>
<reference evidence="7" key="1">
    <citation type="submission" date="2018-05" db="EMBL/GenBank/DDBJ databases">
        <authorList>
            <person name="Lanie J.A."/>
            <person name="Ng W.-L."/>
            <person name="Kazmierczak K.M."/>
            <person name="Andrzejewski T.M."/>
            <person name="Davidsen T.M."/>
            <person name="Wayne K.J."/>
            <person name="Tettelin H."/>
            <person name="Glass J.I."/>
            <person name="Rusch D."/>
            <person name="Podicherti R."/>
            <person name="Tsui H.-C.T."/>
            <person name="Winkler M.E."/>
        </authorList>
    </citation>
    <scope>NUCLEOTIDE SEQUENCE</scope>
</reference>
<accession>A0A382F663</accession>
<evidence type="ECO:0008006" key="8">
    <source>
        <dbReference type="Google" id="ProtNLM"/>
    </source>
</evidence>
<evidence type="ECO:0000256" key="3">
    <source>
        <dbReference type="ARBA" id="ARBA00022692"/>
    </source>
</evidence>
<feature type="non-terminal residue" evidence="7">
    <location>
        <position position="170"/>
    </location>
</feature>
<name>A0A382F663_9ZZZZ</name>
<dbReference type="PANTHER" id="PTHR30589">
    <property type="entry name" value="PROLIPOPROTEIN DIACYLGLYCERYL TRANSFERASE"/>
    <property type="match status" value="1"/>
</dbReference>
<evidence type="ECO:0000256" key="1">
    <source>
        <dbReference type="ARBA" id="ARBA00022475"/>
    </source>
</evidence>
<proteinExistence type="predicted"/>
<keyword evidence="4 6" id="KW-1133">Transmembrane helix</keyword>
<keyword evidence="1" id="KW-1003">Cell membrane</keyword>
<evidence type="ECO:0000256" key="4">
    <source>
        <dbReference type="ARBA" id="ARBA00022989"/>
    </source>
</evidence>
<keyword evidence="2" id="KW-0808">Transferase</keyword>
<keyword evidence="5 6" id="KW-0472">Membrane</keyword>
<dbReference type="GO" id="GO:0042158">
    <property type="term" value="P:lipoprotein biosynthetic process"/>
    <property type="evidence" value="ECO:0007669"/>
    <property type="project" value="InterPro"/>
</dbReference>
<organism evidence="7">
    <name type="scientific">marine metagenome</name>
    <dbReference type="NCBI Taxonomy" id="408172"/>
    <lineage>
        <taxon>unclassified sequences</taxon>
        <taxon>metagenomes</taxon>
        <taxon>ecological metagenomes</taxon>
    </lineage>
</organism>
<dbReference type="AlphaFoldDB" id="A0A382F663"/>
<evidence type="ECO:0000313" key="7">
    <source>
        <dbReference type="EMBL" id="SVB58122.1"/>
    </source>
</evidence>
<evidence type="ECO:0000256" key="5">
    <source>
        <dbReference type="ARBA" id="ARBA00023136"/>
    </source>
</evidence>
<dbReference type="EMBL" id="UINC01048059">
    <property type="protein sequence ID" value="SVB58122.1"/>
    <property type="molecule type" value="Genomic_DNA"/>
</dbReference>
<keyword evidence="3 6" id="KW-0812">Transmembrane</keyword>
<sequence>MLVSAYLIGLQLAVSRGRARGLDGNRVMDLGIAIIVAALVGAKLLLFFVEFDHFTKDPTELWTLLRSGGVFYGGFLLAIGVAFWYMKRHAMPLWTTCDAFAPGIALGQAVGRVGCLLAGCCYGKPTDLPWAVTFTDPLAASNVGTPLGVSLHPTQLYESLATLLILIFLL</sequence>
<evidence type="ECO:0000256" key="2">
    <source>
        <dbReference type="ARBA" id="ARBA00022679"/>
    </source>
</evidence>